<keyword evidence="1" id="KW-0472">Membrane</keyword>
<feature type="non-terminal residue" evidence="2">
    <location>
        <position position="1"/>
    </location>
</feature>
<accession>A0A146K2Y5</accession>
<dbReference type="EMBL" id="GDID01006341">
    <property type="protein sequence ID" value="JAP90265.1"/>
    <property type="molecule type" value="Transcribed_RNA"/>
</dbReference>
<feature type="transmembrane region" description="Helical" evidence="1">
    <location>
        <begin position="718"/>
        <end position="743"/>
    </location>
</feature>
<keyword evidence="1" id="KW-0812">Transmembrane</keyword>
<protein>
    <submittedName>
        <fullName evidence="2">Uncharacterized protein</fullName>
    </submittedName>
</protein>
<organism evidence="2">
    <name type="scientific">Trepomonas sp. PC1</name>
    <dbReference type="NCBI Taxonomy" id="1076344"/>
    <lineage>
        <taxon>Eukaryota</taxon>
        <taxon>Metamonada</taxon>
        <taxon>Diplomonadida</taxon>
        <taxon>Hexamitidae</taxon>
        <taxon>Hexamitinae</taxon>
        <taxon>Trepomonas</taxon>
    </lineage>
</organism>
<name>A0A146K2Y5_9EUKA</name>
<evidence type="ECO:0000256" key="1">
    <source>
        <dbReference type="SAM" id="Phobius"/>
    </source>
</evidence>
<evidence type="ECO:0000313" key="2">
    <source>
        <dbReference type="EMBL" id="JAP90265.1"/>
    </source>
</evidence>
<dbReference type="AlphaFoldDB" id="A0A146K2Y5"/>
<sequence length="779" mass="86757">LNLIIILQSACDDDPTYPMFGNVCRCSLSGLFSIELQRCLNIGETCNATHEFKEYLTRYTFVCVAQCESLLASYDNWCYPKDVKIPHISCPKIYKGVSQCSYPPQLLTYVKYQDDFSVGCVKYQYAFQINDSTCMNVTDCTNQGMYWYNLSCVQDCPDTHYNDQQYFCQKIAACSGVILLLSDNISKMCVCSFGPAGIDSTHGQCVECDPSLQLQTSSLTGSYFCDDPSNVVFVDEFGLGYPAVADCLFSASFIVTINGQQTCTSLCYSEVFIADQLCVPDDSTYFGYYQLNYERTALKKISGQCDTGRYDSKQHCYPAGSIYRDSCQFGPCQTFLKDLCDSYQVVNSYKLYKCGACAISTPSGCQNLNQCTDQKKIWLETEFERQIFTCESKCDYDKIVNENGVCVLISSCSQKWQIVFNNSVNLYRKCVSSCQTTELTSQKFCNRCNWTNGCDLCNFFDLTDQSCKSICQSGFVDQQGICLPVGMSCTSEELSLVMRKCLIDIADVCNSTFPYLELSSLQCVETCSNYTNGKTCVDNCILVDLYNQSCTSFCGTNQHNSNDQCICDDGMNILVDICEVCPVNSTVQNGFCTCQEDMNLVEQNCKCKSGLIGLNGSCVDDCGDYNTSNGFCTCVLSYFNSVGSGCVAACDSKEQPVDMQCQAICYKINSKCAELGSDECPFYINQNQCTDCDMIFLSKNTTTKECTYQVAYKDDNTLLIALASSLGGIIVIIIIVIITLCMIKKAKLTKQKKKEVHLVDILRLDYVQGEKIASNSTLK</sequence>
<proteinExistence type="predicted"/>
<gene>
    <name evidence="2" type="ORF">TPC1_30240</name>
</gene>
<keyword evidence="1" id="KW-1133">Transmembrane helix</keyword>
<reference evidence="2" key="1">
    <citation type="submission" date="2015-07" db="EMBL/GenBank/DDBJ databases">
        <title>Adaptation to a free-living lifestyle via gene acquisitions in the diplomonad Trepomonas sp. PC1.</title>
        <authorList>
            <person name="Xu F."/>
            <person name="Jerlstrom-Hultqvist J."/>
            <person name="Kolisko M."/>
            <person name="Simpson A.G.B."/>
            <person name="Roger A.J."/>
            <person name="Svard S.G."/>
            <person name="Andersson J.O."/>
        </authorList>
    </citation>
    <scope>NUCLEOTIDE SEQUENCE</scope>
    <source>
        <strain evidence="2">PC1</strain>
    </source>
</reference>